<protein>
    <recommendedName>
        <fullName evidence="1">RNA-directed DNA polymerase</fullName>
        <ecNumber evidence="1">2.7.7.49</ecNumber>
    </recommendedName>
</protein>
<dbReference type="EC" id="2.7.7.49" evidence="1"/>
<dbReference type="CDD" id="cd00303">
    <property type="entry name" value="retropepsin_like"/>
    <property type="match status" value="1"/>
</dbReference>
<feature type="compositionally biased region" description="Polar residues" evidence="9">
    <location>
        <begin position="179"/>
        <end position="191"/>
    </location>
</feature>
<reference evidence="11" key="1">
    <citation type="journal article" date="1997" name="Nucleic Acids Res.">
        <title>tRNAscan-SE: a program for improved detection of transfer RNA genes in genomic sequence.</title>
        <authorList>
            <person name="Lowe T.M."/>
            <person name="Eddy S.R."/>
        </authorList>
    </citation>
    <scope>NUCLEOTIDE SEQUENCE [LARGE SCALE GENOMIC DNA]</scope>
    <source>
        <strain evidence="11">r\B97-61/B2</strain>
    </source>
</reference>
<dbReference type="PANTHER" id="PTHR32108">
    <property type="entry name" value="DNA-DIRECTED RNA POLYMERASE SUBUNIT ALPHA"/>
    <property type="match status" value="1"/>
</dbReference>
<dbReference type="SUPFAM" id="SSF53098">
    <property type="entry name" value="Ribonuclease H-like"/>
    <property type="match status" value="1"/>
</dbReference>
<reference evidence="12" key="2">
    <citation type="submission" date="2025-08" db="UniProtKB">
        <authorList>
            <consortium name="RefSeq"/>
        </authorList>
    </citation>
    <scope>IDENTIFICATION</scope>
</reference>
<evidence type="ECO:0000256" key="8">
    <source>
        <dbReference type="ARBA" id="ARBA00023172"/>
    </source>
</evidence>
<dbReference type="GeneID" id="108662442"/>
<dbReference type="KEGG" id="tcc:108662442"/>
<evidence type="ECO:0000256" key="5">
    <source>
        <dbReference type="ARBA" id="ARBA00022759"/>
    </source>
</evidence>
<keyword evidence="7" id="KW-0695">RNA-directed DNA polymerase</keyword>
<dbReference type="GO" id="GO:0006310">
    <property type="term" value="P:DNA recombination"/>
    <property type="evidence" value="ECO:0007669"/>
    <property type="project" value="UniProtKB-KW"/>
</dbReference>
<evidence type="ECO:0000313" key="12">
    <source>
        <dbReference type="RefSeq" id="XP_017978301.1"/>
    </source>
</evidence>
<dbReference type="GO" id="GO:0003676">
    <property type="term" value="F:nucleic acid binding"/>
    <property type="evidence" value="ECO:0007669"/>
    <property type="project" value="InterPro"/>
</dbReference>
<dbReference type="CDD" id="cd01647">
    <property type="entry name" value="RT_LTR"/>
    <property type="match status" value="1"/>
</dbReference>
<keyword evidence="5" id="KW-0255">Endonuclease</keyword>
<dbReference type="SUPFAM" id="SSF50630">
    <property type="entry name" value="Acid proteases"/>
    <property type="match status" value="1"/>
</dbReference>
<keyword evidence="8" id="KW-0233">DNA recombination</keyword>
<keyword evidence="6" id="KW-0378">Hydrolase</keyword>
<evidence type="ECO:0000256" key="2">
    <source>
        <dbReference type="ARBA" id="ARBA00022679"/>
    </source>
</evidence>
<dbReference type="InterPro" id="IPR002156">
    <property type="entry name" value="RNaseH_domain"/>
</dbReference>
<dbReference type="InterPro" id="IPR012337">
    <property type="entry name" value="RNaseH-like_sf"/>
</dbReference>
<feature type="domain" description="G-patch" evidence="10">
    <location>
        <begin position="793"/>
        <end position="839"/>
    </location>
</feature>
<dbReference type="FunFam" id="3.30.70.270:FF:000020">
    <property type="entry name" value="Transposon Tf2-6 polyprotein-like Protein"/>
    <property type="match status" value="1"/>
</dbReference>
<dbReference type="Gene3D" id="3.30.70.270">
    <property type="match status" value="2"/>
</dbReference>
<dbReference type="InterPro" id="IPR041373">
    <property type="entry name" value="RT_RNaseH"/>
</dbReference>
<dbReference type="PROSITE" id="PS50174">
    <property type="entry name" value="G_PATCH"/>
    <property type="match status" value="1"/>
</dbReference>
<keyword evidence="2" id="KW-0808">Transferase</keyword>
<accession>A0AB32WK10</accession>
<dbReference type="InterPro" id="IPR036397">
    <property type="entry name" value="RNaseH_sf"/>
</dbReference>
<dbReference type="Pfam" id="PF00078">
    <property type="entry name" value="RVT_1"/>
    <property type="match status" value="1"/>
</dbReference>
<evidence type="ECO:0000256" key="3">
    <source>
        <dbReference type="ARBA" id="ARBA00022695"/>
    </source>
</evidence>
<organism evidence="11 12">
    <name type="scientific">Theobroma cacao</name>
    <name type="common">Cacao</name>
    <name type="synonym">Cocoa</name>
    <dbReference type="NCBI Taxonomy" id="3641"/>
    <lineage>
        <taxon>Eukaryota</taxon>
        <taxon>Viridiplantae</taxon>
        <taxon>Streptophyta</taxon>
        <taxon>Embryophyta</taxon>
        <taxon>Tracheophyta</taxon>
        <taxon>Spermatophyta</taxon>
        <taxon>Magnoliopsida</taxon>
        <taxon>eudicotyledons</taxon>
        <taxon>Gunneridae</taxon>
        <taxon>Pentapetalae</taxon>
        <taxon>rosids</taxon>
        <taxon>malvids</taxon>
        <taxon>Malvales</taxon>
        <taxon>Malvaceae</taxon>
        <taxon>Byttnerioideae</taxon>
        <taxon>Theobroma</taxon>
    </lineage>
</organism>
<evidence type="ECO:0000256" key="6">
    <source>
        <dbReference type="ARBA" id="ARBA00022801"/>
    </source>
</evidence>
<dbReference type="Pfam" id="PF13456">
    <property type="entry name" value="RVT_3"/>
    <property type="match status" value="1"/>
</dbReference>
<dbReference type="Pfam" id="PF17917">
    <property type="entry name" value="RT_RNaseH"/>
    <property type="match status" value="1"/>
</dbReference>
<feature type="region of interest" description="Disordered" evidence="9">
    <location>
        <begin position="498"/>
        <end position="525"/>
    </location>
</feature>
<keyword evidence="4" id="KW-0540">Nuclease</keyword>
<feature type="region of interest" description="Disordered" evidence="9">
    <location>
        <begin position="179"/>
        <end position="198"/>
    </location>
</feature>
<evidence type="ECO:0000256" key="1">
    <source>
        <dbReference type="ARBA" id="ARBA00012493"/>
    </source>
</evidence>
<evidence type="ECO:0000256" key="4">
    <source>
        <dbReference type="ARBA" id="ARBA00022722"/>
    </source>
</evidence>
<dbReference type="InterPro" id="IPR043502">
    <property type="entry name" value="DNA/RNA_pol_sf"/>
</dbReference>
<dbReference type="GO" id="GO:0004523">
    <property type="term" value="F:RNA-DNA hybrid ribonuclease activity"/>
    <property type="evidence" value="ECO:0007669"/>
    <property type="project" value="InterPro"/>
</dbReference>
<proteinExistence type="predicted"/>
<dbReference type="SUPFAM" id="SSF56672">
    <property type="entry name" value="DNA/RNA polymerases"/>
    <property type="match status" value="1"/>
</dbReference>
<gene>
    <name evidence="12" type="primary">LOC108662442</name>
</gene>
<evidence type="ECO:0000256" key="7">
    <source>
        <dbReference type="ARBA" id="ARBA00022918"/>
    </source>
</evidence>
<evidence type="ECO:0000259" key="10">
    <source>
        <dbReference type="PROSITE" id="PS50174"/>
    </source>
</evidence>
<dbReference type="InterPro" id="IPR021109">
    <property type="entry name" value="Peptidase_aspartic_dom_sf"/>
</dbReference>
<dbReference type="Proteomes" id="UP000694886">
    <property type="component" value="Chromosome 6"/>
</dbReference>
<dbReference type="Gene3D" id="3.10.20.370">
    <property type="match status" value="1"/>
</dbReference>
<dbReference type="CDD" id="cd09279">
    <property type="entry name" value="RNase_HI_like"/>
    <property type="match status" value="1"/>
</dbReference>
<dbReference type="Gramene" id="Tc06v2_t007140.1">
    <property type="protein sequence ID" value="Tc06v2_p007140.1"/>
    <property type="gene ID" value="Tc06v2_g007140"/>
</dbReference>
<dbReference type="RefSeq" id="XP_017978301.1">
    <property type="nucleotide sequence ID" value="XM_018122812.1"/>
</dbReference>
<dbReference type="Gene3D" id="3.30.420.10">
    <property type="entry name" value="Ribonuclease H-like superfamily/Ribonuclease H"/>
    <property type="match status" value="1"/>
</dbReference>
<dbReference type="InterPro" id="IPR000467">
    <property type="entry name" value="G_patch_dom"/>
</dbReference>
<evidence type="ECO:0000256" key="9">
    <source>
        <dbReference type="SAM" id="MobiDB-lite"/>
    </source>
</evidence>
<dbReference type="InterPro" id="IPR043128">
    <property type="entry name" value="Rev_trsase/Diguanyl_cyclase"/>
</dbReference>
<name>A0AB32WK10_THECC</name>
<sequence length="1676" mass="192841">MAPDRLSLQNMEKKPTESFKEYAQRWRNVASQVQPPLIEKETTVMFVNTLRAPYYERLVGSATKNFADMVISGEMIETAIKQGKIEGGDTTNTRKRGTFKRKEGEAQAITLGQHQGGIYNPYQPYPPYPYYPAVNNTSQSPYLYPPMPNAFPNLYPYTLIQRTPYPTNIHPPTSTLVTASTTQQITPSNNHTTDESRGWRNKQEKVQFDPIPITYAELFTQLVANHLVAPLYIEPLKPPFPRWYDTSTHCDYHYGIEGHSIENCTTFKYKVQGLIKAGILNFEKKSEQNVNNNPLPNHAGVRVNAIEMEVYIKRNIREVETPMEKVFKALVKANMLEDWSQCPNVNDLGDIQRLCCLYHKGCVGHLIQDCSFFWKKVQRMMDESRIEFYMEVSESAVNMISKESTHPMKIKPLTIFYEPRREFVEDRTHAKMIIEVPKPFPYKDDKAVPWNYNCSVKVSKVEKWIAESQDDAVNITGVGGITRSGRCYSPEALENLKNEKGKEKEQSLREENVQPPKSTDDSKRPVTKKEVVEFFKFIKHSEYNVVEQLNRLPARISLLSLLLSSEPHRNSLMRILNQAYVDQDISVENLDYIIGNISVGNIISFNDEEIPSGGRGNYKALHITTKCKGCTIAKVLLDNGSSLNVMPMRTLARLPINMSYMRKSQMIVRAFDGTRTEVVGDIEILVKIGPCTFTIEFQVMDIAPSYNYLLGRPWIHMARAIPSSIHQKVKFIVEGKIVCVNGEEDLLISKPADTPYVEVTEEVPECSFRSFEFVNTTYVEEGTTPPIPRLSKTTKMAVSQIVGKGYRARARLGRELQGIRRPIRASKNEERFGLGYKPTKKEREEMIAERRKERLAHFKGHELEIQGMTYPHLYETFRSGGCILPESLTVGSRESVSALGEAFSDLSICATEEGEEQSGNVDGIPTTYLGPPNLKLSSWTTISLPVTCDSISKIPTNECEDDNDSGLKVNFKKSTSVSELDDTENVEDYDLTPDLLRLVEQEGRQIVPHQEILETINLRNEENKKEVRIGMTLVPMEKEKLIKLLHEYVDVFAWSYQDMPGLNTDIVTHKLPLKPECKPIKQKLRIMKPEMLLKIKEEVKKQFDVRFLKVVKYPERVAKIVPVPKKDGKVRMCVDYRDLNRASPKDNFSLPHIDTLVDNTARHSMFSFMDGFSRATYQRAMVTLFHDMMHKEVKVYVDDMIVKARKTEDHGTNLERLFKRLRKFQLKLNPAKCTFGVTSGKLLGFIVSEREIEVDPDKVQAIRNLPPPKTQKEVRGFLGRLNYIARFISQLTLKCVPIFKLLRKHNPEAWNEECQVTFDKVKEYLLSPPVLVPLVVGRPLLLYLTVNEGSMGCVLGQHDKTGKKERAVYYLSKKFTEYESKYSSLKKMCCALAWTAHRLRQYMLYHTTWLITKLDRIKYIFEKPFLSSRVARWQVLLSEYDIVYMSQKAIKESAIANFLAERVEKDYEPMEFEFSDEDLMSICQTSGEKSEKENWKMFFDGASNALGHDIGVVLVSPEGDHYPIIAKLNFYCTNNVAQYEACVMGLQATIERKIHILEVYGDSTLVIYQLQGEWETRDSKLVRYHNVKEEIDEKSWYHDIVHYLKFQQYPDQSSENDKKTIRRLAMNFFLDRNILYKRSRDQTLLRCVDSTEARRIIEEVHERICGAHASGHKLAR</sequence>
<dbReference type="GO" id="GO:0003964">
    <property type="term" value="F:RNA-directed DNA polymerase activity"/>
    <property type="evidence" value="ECO:0007669"/>
    <property type="project" value="UniProtKB-KW"/>
</dbReference>
<dbReference type="FunFam" id="3.30.70.270:FF:000003">
    <property type="entry name" value="Transposon Ty3-G Gag-Pol polyprotein"/>
    <property type="match status" value="1"/>
</dbReference>
<dbReference type="InterPro" id="IPR000477">
    <property type="entry name" value="RT_dom"/>
</dbReference>
<dbReference type="PANTHER" id="PTHR32108:SF9">
    <property type="entry name" value="REVERSE TRANSCRIPTASE RNASE H-LIKE DOMAIN-CONTAINING PROTEIN"/>
    <property type="match status" value="1"/>
</dbReference>
<keyword evidence="3" id="KW-0548">Nucleotidyltransferase</keyword>
<evidence type="ECO:0000313" key="11">
    <source>
        <dbReference type="Proteomes" id="UP000694886"/>
    </source>
</evidence>
<dbReference type="Gene3D" id="2.40.70.10">
    <property type="entry name" value="Acid Proteases"/>
    <property type="match status" value="1"/>
</dbReference>